<proteinExistence type="predicted"/>
<evidence type="ECO:0008006" key="4">
    <source>
        <dbReference type="Google" id="ProtNLM"/>
    </source>
</evidence>
<dbReference type="InterPro" id="IPR032675">
    <property type="entry name" value="LRR_dom_sf"/>
</dbReference>
<comment type="caution">
    <text evidence="2">The sequence shown here is derived from an EMBL/GenBank/DDBJ whole genome shotgun (WGS) entry which is preliminary data.</text>
</comment>
<keyword evidence="1" id="KW-0175">Coiled coil</keyword>
<organism evidence="2 3">
    <name type="scientific">Collybiopsis confluens</name>
    <dbReference type="NCBI Taxonomy" id="2823264"/>
    <lineage>
        <taxon>Eukaryota</taxon>
        <taxon>Fungi</taxon>
        <taxon>Dikarya</taxon>
        <taxon>Basidiomycota</taxon>
        <taxon>Agaricomycotina</taxon>
        <taxon>Agaricomycetes</taxon>
        <taxon>Agaricomycetidae</taxon>
        <taxon>Agaricales</taxon>
        <taxon>Marasmiineae</taxon>
        <taxon>Omphalotaceae</taxon>
        <taxon>Collybiopsis</taxon>
    </lineage>
</organism>
<reference evidence="2 3" key="1">
    <citation type="journal article" date="2020" name="ISME J.">
        <title>Uncovering the hidden diversity of litter-decomposition mechanisms in mushroom-forming fungi.</title>
        <authorList>
            <person name="Floudas D."/>
            <person name="Bentzer J."/>
            <person name="Ahren D."/>
            <person name="Johansson T."/>
            <person name="Persson P."/>
            <person name="Tunlid A."/>
        </authorList>
    </citation>
    <scope>NUCLEOTIDE SEQUENCE [LARGE SCALE GENOMIC DNA]</scope>
    <source>
        <strain evidence="2 3">CBS 406.79</strain>
    </source>
</reference>
<evidence type="ECO:0000256" key="1">
    <source>
        <dbReference type="SAM" id="Coils"/>
    </source>
</evidence>
<dbReference type="SUPFAM" id="SSF52047">
    <property type="entry name" value="RNI-like"/>
    <property type="match status" value="1"/>
</dbReference>
<protein>
    <recommendedName>
        <fullName evidence="4">F-box domain-containing protein</fullName>
    </recommendedName>
</protein>
<dbReference type="Gene3D" id="3.80.10.10">
    <property type="entry name" value="Ribonuclease Inhibitor"/>
    <property type="match status" value="1"/>
</dbReference>
<name>A0A8H5M8B4_9AGAR</name>
<keyword evidence="3" id="KW-1185">Reference proteome</keyword>
<evidence type="ECO:0000313" key="3">
    <source>
        <dbReference type="Proteomes" id="UP000518752"/>
    </source>
</evidence>
<dbReference type="OrthoDB" id="3365698at2759"/>
<dbReference type="Proteomes" id="UP000518752">
    <property type="component" value="Unassembled WGS sequence"/>
</dbReference>
<feature type="coiled-coil region" evidence="1">
    <location>
        <begin position="25"/>
        <end position="59"/>
    </location>
</feature>
<gene>
    <name evidence="2" type="ORF">D9757_007471</name>
</gene>
<evidence type="ECO:0000313" key="2">
    <source>
        <dbReference type="EMBL" id="KAF5384593.1"/>
    </source>
</evidence>
<sequence length="590" mass="66031">MSWDLHESRFAPMLGTNYVPSSIELDQLQVTLLDARDQLGRLTTDIARAQAALDNLLLQEKKIKNYIHAHQALASPIRRIPSETLAEIFFQGLPSDSPYGLRSTKCAPLLLTTVCKHWRDVSIHTPRLWNSLHIHFPSSLTQVAARQRTAGLALWLDRSGTLPIAISVHGSLKTRDSDSIAKASSNMTCLLDSLWNFHDRIQHLTLALPIDDLLILEVNFPSSSPDFFPQLTSLEVAHHHIGRAIVPAATHPYSALLAQMPALKSLVMKTGIRGDVQYHALPCHWVNLTNIEISVFLRSSDLLILLTSTPRLQTLKIGVKVDQDSSAEKTRIILPDATSMRLAMKPHTRDQSPDGIYMDWTCSVFSRISCPALTSLSVSWRNRTPAPKLPFLEMQIPQLKELGLEITMTPAALTECLSMLPSLVSLSLVDLGWGLTQEYGTTLQDSHLRCLCPTSVALEDYLCPQLQEFRMIVCPEYRVWSQDITHWSNGALVDFISSRAINGDPVLKTCDIFIQEKRDFSETQLGRLRALKETGRLKIRIHHPKDHSEPEEDAPTTGIVEPVSEPRIMRDTWPSGLEDIGGEFNTTLLV</sequence>
<dbReference type="AlphaFoldDB" id="A0A8H5M8B4"/>
<accession>A0A8H5M8B4</accession>
<dbReference type="EMBL" id="JAACJN010000042">
    <property type="protein sequence ID" value="KAF5384593.1"/>
    <property type="molecule type" value="Genomic_DNA"/>
</dbReference>